<proteinExistence type="predicted"/>
<evidence type="ECO:0000313" key="3">
    <source>
        <dbReference type="Proteomes" id="UP000035425"/>
    </source>
</evidence>
<feature type="domain" description="Helix-turn-helix" evidence="1">
    <location>
        <begin position="25"/>
        <end position="71"/>
    </location>
</feature>
<keyword evidence="3" id="KW-1185">Reference proteome</keyword>
<dbReference type="RefSeq" id="WP_047222529.1">
    <property type="nucleotide sequence ID" value="NZ_JWIO01000010.1"/>
</dbReference>
<dbReference type="EMBL" id="JWIO01000010">
    <property type="protein sequence ID" value="KLL11839.1"/>
    <property type="molecule type" value="Genomic_DNA"/>
</dbReference>
<comment type="caution">
    <text evidence="2">The sequence shown here is derived from an EMBL/GenBank/DDBJ whole genome shotgun (WGS) entry which is preliminary data.</text>
</comment>
<name>A0ABR5F582_9ACTN</name>
<dbReference type="Pfam" id="PF12728">
    <property type="entry name" value="HTH_17"/>
    <property type="match status" value="1"/>
</dbReference>
<organism evidence="2 3">
    <name type="scientific">Protofrankia coriariae</name>
    <dbReference type="NCBI Taxonomy" id="1562887"/>
    <lineage>
        <taxon>Bacteria</taxon>
        <taxon>Bacillati</taxon>
        <taxon>Actinomycetota</taxon>
        <taxon>Actinomycetes</taxon>
        <taxon>Frankiales</taxon>
        <taxon>Frankiaceae</taxon>
        <taxon>Protofrankia</taxon>
    </lineage>
</organism>
<dbReference type="Proteomes" id="UP000035425">
    <property type="component" value="Unassembled WGS sequence"/>
</dbReference>
<protein>
    <recommendedName>
        <fullName evidence="1">Helix-turn-helix domain-containing protein</fullName>
    </recommendedName>
</protein>
<accession>A0ABR5F582</accession>
<reference evidence="2 3" key="1">
    <citation type="submission" date="2014-12" db="EMBL/GenBank/DDBJ databases">
        <title>Frankia sp. BMG5.1 draft genome.</title>
        <authorList>
            <person name="Gtari M."/>
            <person name="Ghodhbane-Gtari F."/>
            <person name="Nouioui I."/>
            <person name="Ktari A."/>
            <person name="Hezbri K."/>
            <person name="Mimouni W."/>
            <person name="Sbissi I."/>
            <person name="Ayari A."/>
            <person name="Yamanaka T."/>
            <person name="Normand P."/>
            <person name="Tisa L.S."/>
            <person name="Boudabous A."/>
        </authorList>
    </citation>
    <scope>NUCLEOTIDE SEQUENCE [LARGE SCALE GENOMIC DNA]</scope>
    <source>
        <strain evidence="2 3">BMG5.1</strain>
    </source>
</reference>
<evidence type="ECO:0000259" key="1">
    <source>
        <dbReference type="Pfam" id="PF12728"/>
    </source>
</evidence>
<sequence length="85" mass="9172">MTPPKKPRRGQWTTRQLRALPVIVDVETAASVLGMGLTKARALIRAGEFPVRVIKHGDRYVIPLRGLLALLGVEPADDTDTGTAA</sequence>
<dbReference type="InterPro" id="IPR041657">
    <property type="entry name" value="HTH_17"/>
</dbReference>
<gene>
    <name evidence="2" type="ORF">FrCorBMG51_08405</name>
</gene>
<evidence type="ECO:0000313" key="2">
    <source>
        <dbReference type="EMBL" id="KLL11839.1"/>
    </source>
</evidence>